<dbReference type="InterPro" id="IPR001789">
    <property type="entry name" value="Sig_transdc_resp-reg_receiver"/>
</dbReference>
<dbReference type="PANTHER" id="PTHR32071">
    <property type="entry name" value="TRANSCRIPTIONAL REGULATORY PROTEIN"/>
    <property type="match status" value="1"/>
</dbReference>
<dbReference type="Proteomes" id="UP000266302">
    <property type="component" value="Unassembled WGS sequence"/>
</dbReference>
<dbReference type="Gene3D" id="1.10.10.60">
    <property type="entry name" value="Homeodomain-like"/>
    <property type="match status" value="1"/>
</dbReference>
<evidence type="ECO:0000256" key="4">
    <source>
        <dbReference type="ARBA" id="ARBA00023012"/>
    </source>
</evidence>
<dbReference type="PROSITE" id="PS00688">
    <property type="entry name" value="SIGMA54_INTERACT_3"/>
    <property type="match status" value="1"/>
</dbReference>
<dbReference type="InterPro" id="IPR002197">
    <property type="entry name" value="HTH_Fis"/>
</dbReference>
<protein>
    <submittedName>
        <fullName evidence="11">Sigma-54-dependent Fis family transcriptional regulator</fullName>
    </submittedName>
</protein>
<dbReference type="Pfam" id="PF00158">
    <property type="entry name" value="Sigma54_activat"/>
    <property type="match status" value="1"/>
</dbReference>
<dbReference type="GO" id="GO:0006355">
    <property type="term" value="P:regulation of DNA-templated transcription"/>
    <property type="evidence" value="ECO:0007669"/>
    <property type="project" value="InterPro"/>
</dbReference>
<dbReference type="SMART" id="SM00382">
    <property type="entry name" value="AAA"/>
    <property type="match status" value="1"/>
</dbReference>
<keyword evidence="5" id="KW-0805">Transcription regulation</keyword>
<evidence type="ECO:0000256" key="2">
    <source>
        <dbReference type="ARBA" id="ARBA00022741"/>
    </source>
</evidence>
<dbReference type="OrthoDB" id="9761705at2"/>
<keyword evidence="2" id="KW-0547">Nucleotide-binding</keyword>
<dbReference type="Pfam" id="PF00072">
    <property type="entry name" value="Response_reg"/>
    <property type="match status" value="1"/>
</dbReference>
<evidence type="ECO:0000259" key="9">
    <source>
        <dbReference type="PROSITE" id="PS50045"/>
    </source>
</evidence>
<comment type="caution">
    <text evidence="11">The sequence shown here is derived from an EMBL/GenBank/DDBJ whole genome shotgun (WGS) entry which is preliminary data.</text>
</comment>
<dbReference type="PANTHER" id="PTHR32071:SF57">
    <property type="entry name" value="C4-DICARBOXYLATE TRANSPORT TRANSCRIPTIONAL REGULATORY PROTEIN DCTD"/>
    <property type="match status" value="1"/>
</dbReference>
<keyword evidence="4" id="KW-0902">Two-component regulatory system</keyword>
<dbReference type="Gene3D" id="3.40.50.300">
    <property type="entry name" value="P-loop containing nucleotide triphosphate hydrolases"/>
    <property type="match status" value="1"/>
</dbReference>
<sequence length="467" mass="50984">MTNPPAQERPLTVPNDHAPVSACQAVLVEDEQAVRLAIAQTLELGGFTVHPCATARQAQPWLHAGFAGVVVTDVRLPEQSGLELLDQIVAIDPDLPVIAITGHGDVSMAVDAMRRGAYDFIEKPFAAERLVEAVSRAQEKRRLIMENRLLKAVWLKQPDLPPLLGQSAAIQRVRTMIGSVGPSPADVLINGQTGTGKEVVARQLHAASGRKGPFVAINCGALPESVFESEIFGHEAGAFTSAQKRRIGKLEYANGGTVFLDEIESMPMALQVKLLRVLQERRLERLGGNDPVSIDCRIVAASKADLLQMSAQGAFREDLYYRIGVVSLHLPSLAERREDIPLLLAHFVQGAAVRYQMPAPQWTTQQMATWQARDWPGNVRELRNFADRLVLKVVEGDLSARPSDAWGAGGPHTLSEQVDAYERSLIAQALAAHDSNVAAVAEHLGLPKKTLYDKLKKHQLNTGRMRP</sequence>
<dbReference type="PROSITE" id="PS00676">
    <property type="entry name" value="SIGMA54_INTERACT_2"/>
    <property type="match status" value="1"/>
</dbReference>
<keyword evidence="7" id="KW-0804">Transcription</keyword>
<evidence type="ECO:0000256" key="7">
    <source>
        <dbReference type="ARBA" id="ARBA00023163"/>
    </source>
</evidence>
<dbReference type="Pfam" id="PF25601">
    <property type="entry name" value="AAA_lid_14"/>
    <property type="match status" value="1"/>
</dbReference>
<dbReference type="GO" id="GO:0043565">
    <property type="term" value="F:sequence-specific DNA binding"/>
    <property type="evidence" value="ECO:0007669"/>
    <property type="project" value="InterPro"/>
</dbReference>
<dbReference type="InterPro" id="IPR002078">
    <property type="entry name" value="Sigma_54_int"/>
</dbReference>
<evidence type="ECO:0000256" key="6">
    <source>
        <dbReference type="ARBA" id="ARBA00023125"/>
    </source>
</evidence>
<keyword evidence="3" id="KW-0067">ATP-binding</keyword>
<dbReference type="InterPro" id="IPR058031">
    <property type="entry name" value="AAA_lid_NorR"/>
</dbReference>
<dbReference type="PROSITE" id="PS50045">
    <property type="entry name" value="SIGMA54_INTERACT_4"/>
    <property type="match status" value="1"/>
</dbReference>
<dbReference type="CDD" id="cd17549">
    <property type="entry name" value="REC_DctD-like"/>
    <property type="match status" value="1"/>
</dbReference>
<dbReference type="SUPFAM" id="SSF46689">
    <property type="entry name" value="Homeodomain-like"/>
    <property type="match status" value="1"/>
</dbReference>
<keyword evidence="12" id="KW-1185">Reference proteome</keyword>
<dbReference type="SUPFAM" id="SSF52172">
    <property type="entry name" value="CheY-like"/>
    <property type="match status" value="1"/>
</dbReference>
<dbReference type="EMBL" id="QXJC01000001">
    <property type="protein sequence ID" value="RID99738.1"/>
    <property type="molecule type" value="Genomic_DNA"/>
</dbReference>
<dbReference type="InterPro" id="IPR027417">
    <property type="entry name" value="P-loop_NTPase"/>
</dbReference>
<name>A0A398CFD6_9BURK</name>
<dbReference type="InterPro" id="IPR003593">
    <property type="entry name" value="AAA+_ATPase"/>
</dbReference>
<evidence type="ECO:0000256" key="8">
    <source>
        <dbReference type="PROSITE-ProRule" id="PRU00169"/>
    </source>
</evidence>
<dbReference type="InterPro" id="IPR025943">
    <property type="entry name" value="Sigma_54_int_dom_ATP-bd_2"/>
</dbReference>
<keyword evidence="6" id="KW-0238">DNA-binding</keyword>
<dbReference type="InterPro" id="IPR025662">
    <property type="entry name" value="Sigma_54_int_dom_ATP-bd_1"/>
</dbReference>
<reference evidence="11 12" key="1">
    <citation type="submission" date="2018-09" db="EMBL/GenBank/DDBJ databases">
        <title>Draft genome of Simplicispira sp. NY-02.</title>
        <authorList>
            <person name="Im W.T."/>
        </authorList>
    </citation>
    <scope>NUCLEOTIDE SEQUENCE [LARGE SCALE GENOMIC DNA]</scope>
    <source>
        <strain evidence="11 12">NY-02</strain>
    </source>
</reference>
<dbReference type="FunFam" id="3.40.50.2300:FF:000018">
    <property type="entry name" value="DNA-binding transcriptional regulator NtrC"/>
    <property type="match status" value="1"/>
</dbReference>
<dbReference type="Pfam" id="PF02954">
    <property type="entry name" value="HTH_8"/>
    <property type="match status" value="1"/>
</dbReference>
<dbReference type="SMART" id="SM00448">
    <property type="entry name" value="REC"/>
    <property type="match status" value="1"/>
</dbReference>
<proteinExistence type="predicted"/>
<evidence type="ECO:0000313" key="12">
    <source>
        <dbReference type="Proteomes" id="UP000266302"/>
    </source>
</evidence>
<dbReference type="InterPro" id="IPR011006">
    <property type="entry name" value="CheY-like_superfamily"/>
</dbReference>
<dbReference type="PROSITE" id="PS50110">
    <property type="entry name" value="RESPONSE_REGULATORY"/>
    <property type="match status" value="1"/>
</dbReference>
<feature type="modified residue" description="4-aspartylphosphate" evidence="8">
    <location>
        <position position="73"/>
    </location>
</feature>
<evidence type="ECO:0000256" key="3">
    <source>
        <dbReference type="ARBA" id="ARBA00022840"/>
    </source>
</evidence>
<dbReference type="GO" id="GO:0005524">
    <property type="term" value="F:ATP binding"/>
    <property type="evidence" value="ECO:0007669"/>
    <property type="project" value="UniProtKB-KW"/>
</dbReference>
<feature type="domain" description="Sigma-54 factor interaction" evidence="9">
    <location>
        <begin position="163"/>
        <end position="391"/>
    </location>
</feature>
<dbReference type="GO" id="GO:0000160">
    <property type="term" value="P:phosphorelay signal transduction system"/>
    <property type="evidence" value="ECO:0007669"/>
    <property type="project" value="UniProtKB-KW"/>
</dbReference>
<dbReference type="Gene3D" id="1.10.8.60">
    <property type="match status" value="1"/>
</dbReference>
<dbReference type="SUPFAM" id="SSF52540">
    <property type="entry name" value="P-loop containing nucleoside triphosphate hydrolases"/>
    <property type="match status" value="1"/>
</dbReference>
<feature type="domain" description="Response regulatory" evidence="10">
    <location>
        <begin position="24"/>
        <end position="138"/>
    </location>
</feature>
<dbReference type="PROSITE" id="PS00675">
    <property type="entry name" value="SIGMA54_INTERACT_1"/>
    <property type="match status" value="1"/>
</dbReference>
<dbReference type="AlphaFoldDB" id="A0A398CFD6"/>
<dbReference type="PRINTS" id="PR01590">
    <property type="entry name" value="HTHFIS"/>
</dbReference>
<gene>
    <name evidence="11" type="ORF">D3F03_04940</name>
</gene>
<dbReference type="FunFam" id="3.40.50.300:FF:000006">
    <property type="entry name" value="DNA-binding transcriptional regulator NtrC"/>
    <property type="match status" value="1"/>
</dbReference>
<dbReference type="Gene3D" id="3.40.50.2300">
    <property type="match status" value="1"/>
</dbReference>
<accession>A0A398CFD6</accession>
<evidence type="ECO:0000259" key="10">
    <source>
        <dbReference type="PROSITE" id="PS50110"/>
    </source>
</evidence>
<dbReference type="InterPro" id="IPR009057">
    <property type="entry name" value="Homeodomain-like_sf"/>
</dbReference>
<dbReference type="InterPro" id="IPR025944">
    <property type="entry name" value="Sigma_54_int_dom_CS"/>
</dbReference>
<evidence type="ECO:0000256" key="5">
    <source>
        <dbReference type="ARBA" id="ARBA00023015"/>
    </source>
</evidence>
<evidence type="ECO:0000256" key="1">
    <source>
        <dbReference type="ARBA" id="ARBA00022553"/>
    </source>
</evidence>
<dbReference type="CDD" id="cd00009">
    <property type="entry name" value="AAA"/>
    <property type="match status" value="1"/>
</dbReference>
<evidence type="ECO:0000313" key="11">
    <source>
        <dbReference type="EMBL" id="RID99738.1"/>
    </source>
</evidence>
<keyword evidence="1 8" id="KW-0597">Phosphoprotein</keyword>
<organism evidence="11 12">
    <name type="scientific">Simplicispira hankyongi</name>
    <dbReference type="NCBI Taxonomy" id="2315688"/>
    <lineage>
        <taxon>Bacteria</taxon>
        <taxon>Pseudomonadati</taxon>
        <taxon>Pseudomonadota</taxon>
        <taxon>Betaproteobacteria</taxon>
        <taxon>Burkholderiales</taxon>
        <taxon>Comamonadaceae</taxon>
        <taxon>Simplicispira</taxon>
    </lineage>
</organism>